<dbReference type="InterPro" id="IPR018303">
    <property type="entry name" value="ATPase_P-typ_P_site"/>
</dbReference>
<keyword evidence="3" id="KW-0547">Nucleotide-binding</keyword>
<dbReference type="Gene3D" id="1.20.1110.10">
    <property type="entry name" value="Calcium-transporting ATPase, transmembrane domain"/>
    <property type="match status" value="1"/>
</dbReference>
<dbReference type="PRINTS" id="PR00119">
    <property type="entry name" value="CATATPASE"/>
</dbReference>
<feature type="transmembrane region" description="Helical" evidence="8">
    <location>
        <begin position="806"/>
        <end position="826"/>
    </location>
</feature>
<feature type="domain" description="Cation-transporting P-type ATPase N-terminal" evidence="9">
    <location>
        <begin position="3"/>
        <end position="70"/>
    </location>
</feature>
<dbReference type="Gene3D" id="3.40.50.1000">
    <property type="entry name" value="HAD superfamily/HAD-like"/>
    <property type="match status" value="1"/>
</dbReference>
<dbReference type="InterPro" id="IPR036412">
    <property type="entry name" value="HAD-like_sf"/>
</dbReference>
<feature type="transmembrane region" description="Helical" evidence="8">
    <location>
        <begin position="765"/>
        <end position="785"/>
    </location>
</feature>
<dbReference type="InterPro" id="IPR004014">
    <property type="entry name" value="ATPase_P-typ_cation-transptr_N"/>
</dbReference>
<dbReference type="SFLD" id="SFLDS00003">
    <property type="entry name" value="Haloacid_Dehalogenase"/>
    <property type="match status" value="1"/>
</dbReference>
<evidence type="ECO:0000256" key="6">
    <source>
        <dbReference type="ARBA" id="ARBA00022989"/>
    </source>
</evidence>
<dbReference type="SFLD" id="SFLDF00027">
    <property type="entry name" value="p-type_atpase"/>
    <property type="match status" value="1"/>
</dbReference>
<evidence type="ECO:0000256" key="8">
    <source>
        <dbReference type="SAM" id="Phobius"/>
    </source>
</evidence>
<keyword evidence="2 8" id="KW-0812">Transmembrane</keyword>
<keyword evidence="4" id="KW-0067">ATP-binding</keyword>
<dbReference type="Gene3D" id="2.70.150.10">
    <property type="entry name" value="Calcium-transporting ATPase, cytoplasmic transduction domain A"/>
    <property type="match status" value="1"/>
</dbReference>
<organism evidence="10 11">
    <name type="scientific">Lactiplantibacillus modestisalitolerans</name>
    <dbReference type="NCBI Taxonomy" id="1457219"/>
    <lineage>
        <taxon>Bacteria</taxon>
        <taxon>Bacillati</taxon>
        <taxon>Bacillota</taxon>
        <taxon>Bacilli</taxon>
        <taxon>Lactobacillales</taxon>
        <taxon>Lactobacillaceae</taxon>
        <taxon>Lactiplantibacillus</taxon>
    </lineage>
</organism>
<evidence type="ECO:0000313" key="10">
    <source>
        <dbReference type="EMBL" id="MFB9768971.1"/>
    </source>
</evidence>
<dbReference type="InterPro" id="IPR001757">
    <property type="entry name" value="P_typ_ATPase"/>
</dbReference>
<evidence type="ECO:0000256" key="3">
    <source>
        <dbReference type="ARBA" id="ARBA00022741"/>
    </source>
</evidence>
<comment type="caution">
    <text evidence="10">The sequence shown here is derived from an EMBL/GenBank/DDBJ whole genome shotgun (WGS) entry which is preliminary data.</text>
</comment>
<feature type="transmembrane region" description="Helical" evidence="8">
    <location>
        <begin position="76"/>
        <end position="95"/>
    </location>
</feature>
<dbReference type="InterPro" id="IPR023214">
    <property type="entry name" value="HAD_sf"/>
</dbReference>
<dbReference type="SUPFAM" id="SSF81665">
    <property type="entry name" value="Calcium ATPase, transmembrane domain M"/>
    <property type="match status" value="1"/>
</dbReference>
<evidence type="ECO:0000313" key="11">
    <source>
        <dbReference type="Proteomes" id="UP001589691"/>
    </source>
</evidence>
<dbReference type="Pfam" id="PF00122">
    <property type="entry name" value="E1-E2_ATPase"/>
    <property type="match status" value="1"/>
</dbReference>
<dbReference type="RefSeq" id="WP_137643092.1">
    <property type="nucleotide sequence ID" value="NZ_BJEA01000013.1"/>
</dbReference>
<dbReference type="InterPro" id="IPR023299">
    <property type="entry name" value="ATPase_P-typ_cyto_dom_N"/>
</dbReference>
<accession>A0ABV5WTU1</accession>
<feature type="transmembrane region" description="Helical" evidence="8">
    <location>
        <begin position="662"/>
        <end position="684"/>
    </location>
</feature>
<evidence type="ECO:0000256" key="7">
    <source>
        <dbReference type="ARBA" id="ARBA00023136"/>
    </source>
</evidence>
<dbReference type="PROSITE" id="PS00154">
    <property type="entry name" value="ATPASE_E1_E2"/>
    <property type="match status" value="1"/>
</dbReference>
<dbReference type="SUPFAM" id="SSF56784">
    <property type="entry name" value="HAD-like"/>
    <property type="match status" value="1"/>
</dbReference>
<dbReference type="SFLD" id="SFLDG00002">
    <property type="entry name" value="C1.7:_P-type_atpase_like"/>
    <property type="match status" value="1"/>
</dbReference>
<evidence type="ECO:0000259" key="9">
    <source>
        <dbReference type="SMART" id="SM00831"/>
    </source>
</evidence>
<dbReference type="InterPro" id="IPR044492">
    <property type="entry name" value="P_typ_ATPase_HD_dom"/>
</dbReference>
<dbReference type="PRINTS" id="PR00120">
    <property type="entry name" value="HATPASE"/>
</dbReference>
<dbReference type="SUPFAM" id="SSF81660">
    <property type="entry name" value="Metal cation-transporting ATPase, ATP-binding domain N"/>
    <property type="match status" value="1"/>
</dbReference>
<feature type="transmembrane region" description="Helical" evidence="8">
    <location>
        <begin position="690"/>
        <end position="707"/>
    </location>
</feature>
<dbReference type="EMBL" id="JBHLZY010000008">
    <property type="protein sequence ID" value="MFB9768971.1"/>
    <property type="molecule type" value="Genomic_DNA"/>
</dbReference>
<evidence type="ECO:0000256" key="1">
    <source>
        <dbReference type="ARBA" id="ARBA00004141"/>
    </source>
</evidence>
<keyword evidence="11" id="KW-1185">Reference proteome</keyword>
<feature type="transmembrane region" description="Helical" evidence="8">
    <location>
        <begin position="832"/>
        <end position="850"/>
    </location>
</feature>
<gene>
    <name evidence="10" type="ORF">ACFFLI_03665</name>
</gene>
<dbReference type="Proteomes" id="UP001589691">
    <property type="component" value="Unassembled WGS sequence"/>
</dbReference>
<evidence type="ECO:0000256" key="5">
    <source>
        <dbReference type="ARBA" id="ARBA00022967"/>
    </source>
</evidence>
<dbReference type="Pfam" id="PF00689">
    <property type="entry name" value="Cation_ATPase_C"/>
    <property type="match status" value="1"/>
</dbReference>
<dbReference type="InterPro" id="IPR059000">
    <property type="entry name" value="ATPase_P-type_domA"/>
</dbReference>
<reference evidence="10 11" key="1">
    <citation type="submission" date="2024-09" db="EMBL/GenBank/DDBJ databases">
        <authorList>
            <person name="Sun Q."/>
            <person name="Mori K."/>
        </authorList>
    </citation>
    <scope>NUCLEOTIDE SEQUENCE [LARGE SCALE GENOMIC DNA]</scope>
    <source>
        <strain evidence="10 11">TBRC 4576</strain>
    </source>
</reference>
<keyword evidence="6 8" id="KW-1133">Transmembrane helix</keyword>
<evidence type="ECO:0000256" key="2">
    <source>
        <dbReference type="ARBA" id="ARBA00022692"/>
    </source>
</evidence>
<feature type="transmembrane region" description="Helical" evidence="8">
    <location>
        <begin position="53"/>
        <end position="70"/>
    </location>
</feature>
<sequence length="872" mass="92816">MQKFSNAPFHPTPESGLTTAMVTERTTKFGANELVAARPVPLWRKIWQHLSDVSSLVLLFAVGLATYLAIAQNGGWTKTIVIGTILIINVVIGLYQEASAEKSLAALKSMSLPTANVRRDGTVQTVAATTLVPGDVVLLKAGDQVPADAVVLTSTNLAVDEAVLTGESLPVEKQAYAGAAELTAEQQVYSGTAVTAGTATIQVLTTGMATELGQIAGLLNKTKPRATPLQGRLNRLSSWLTAFAVLGGMTIFALSVWVQNQGVADSLMIGVSLAVAAVPETLPIIVTISLSHGVRRMADQNAIMRRVSAVETIGSVDVIASDKTGTLTQNKMTITTYWTPQKGVAKADAPLSQAGCDLMRYLGLATNAEINEVDGEEHPVGDATELAAIRWLATNGLTRAELEAETPRIAEDPFDSTKKMMSTVHRLQDGRQLVIVKGAWDRLPLRADEPHRAAAQRAHDQFGKQALRVLAVGYKIVGADVASDDWARLSTELHLAGLVGLIDPPRPEVFAAIQAAKQAGIMPVMITGDHLVTATAIATEIGILEDGLTAVSGETLRALSDQELQAQIDKIAVYARVSPTDKIRIVQAWQQLGKSVAMTGDGVNDAPALKAADVGIAMGITGTEVSKGAADMVLTDDNFATIMTAVKEGRTVYQNIIKAVEFLVGVNFAQIFLMVGAVLFGWGAPLLAEQLLIINVLADGIPGFFISQEPGEPQAMQQPPVANDESILARGLRQRLAVRAATFTALTLGIYALGRFGLTNNQAGVGMTMVFLVLALGSMIDIYAIKDRRSLSWQSIKRNPMLNRGLIAGVLVVLAIATVPFLRTFFSLTTLPVLNWLIVLGAVLVPTLVLEANKRWQQRRATAPALEVTEGD</sequence>
<keyword evidence="7 8" id="KW-0472">Membrane</keyword>
<comment type="subcellular location">
    <subcellularLocation>
        <location evidence="1">Membrane</location>
        <topology evidence="1">Multi-pass membrane protein</topology>
    </subcellularLocation>
</comment>
<feature type="transmembrane region" description="Helical" evidence="8">
    <location>
        <begin position="269"/>
        <end position="290"/>
    </location>
</feature>
<dbReference type="PANTHER" id="PTHR42861">
    <property type="entry name" value="CALCIUM-TRANSPORTING ATPASE"/>
    <property type="match status" value="1"/>
</dbReference>
<proteinExistence type="predicted"/>
<evidence type="ECO:0000256" key="4">
    <source>
        <dbReference type="ARBA" id="ARBA00022840"/>
    </source>
</evidence>
<dbReference type="Pfam" id="PF00690">
    <property type="entry name" value="Cation_ATPase_N"/>
    <property type="match status" value="1"/>
</dbReference>
<dbReference type="InterPro" id="IPR008250">
    <property type="entry name" value="ATPase_P-typ_transduc_dom_A_sf"/>
</dbReference>
<dbReference type="NCBIfam" id="TIGR01494">
    <property type="entry name" value="ATPase_P-type"/>
    <property type="match status" value="2"/>
</dbReference>
<feature type="transmembrane region" description="Helical" evidence="8">
    <location>
        <begin position="736"/>
        <end position="753"/>
    </location>
</feature>
<dbReference type="Gene3D" id="3.40.1110.10">
    <property type="entry name" value="Calcium-transporting ATPase, cytoplasmic domain N"/>
    <property type="match status" value="1"/>
</dbReference>
<dbReference type="Pfam" id="PF13246">
    <property type="entry name" value="Cation_ATPase"/>
    <property type="match status" value="1"/>
</dbReference>
<protein>
    <submittedName>
        <fullName evidence="10">Cation-translocating P-type ATPase</fullName>
    </submittedName>
</protein>
<name>A0ABV5WTU1_9LACO</name>
<dbReference type="SMART" id="SM00831">
    <property type="entry name" value="Cation_ATPase_N"/>
    <property type="match status" value="1"/>
</dbReference>
<dbReference type="InterPro" id="IPR023298">
    <property type="entry name" value="ATPase_P-typ_TM_dom_sf"/>
</dbReference>
<dbReference type="InterPro" id="IPR006068">
    <property type="entry name" value="ATPase_P-typ_cation-transptr_C"/>
</dbReference>
<dbReference type="SUPFAM" id="SSF81653">
    <property type="entry name" value="Calcium ATPase, transduction domain A"/>
    <property type="match status" value="1"/>
</dbReference>
<keyword evidence="5" id="KW-1278">Translocase</keyword>
<feature type="transmembrane region" description="Helical" evidence="8">
    <location>
        <begin position="239"/>
        <end position="257"/>
    </location>
</feature>